<gene>
    <name evidence="2" type="ORF">FF38_04496</name>
</gene>
<feature type="region of interest" description="Disordered" evidence="1">
    <location>
        <begin position="132"/>
        <end position="151"/>
    </location>
</feature>
<evidence type="ECO:0000313" key="2">
    <source>
        <dbReference type="EMBL" id="KNC22331.1"/>
    </source>
</evidence>
<reference evidence="2 3" key="1">
    <citation type="journal article" date="2015" name="Nat. Commun.">
        <title>Lucilia cuprina genome unlocks parasitic fly biology to underpin future interventions.</title>
        <authorList>
            <person name="Anstead C.A."/>
            <person name="Korhonen P.K."/>
            <person name="Young N.D."/>
            <person name="Hall R.S."/>
            <person name="Jex A.R."/>
            <person name="Murali S.C."/>
            <person name="Hughes D.S."/>
            <person name="Lee S.F."/>
            <person name="Perry T."/>
            <person name="Stroehlein A.J."/>
            <person name="Ansell B.R."/>
            <person name="Breugelmans B."/>
            <person name="Hofmann A."/>
            <person name="Qu J."/>
            <person name="Dugan S."/>
            <person name="Lee S.L."/>
            <person name="Chao H."/>
            <person name="Dinh H."/>
            <person name="Han Y."/>
            <person name="Doddapaneni H.V."/>
            <person name="Worley K.C."/>
            <person name="Muzny D.M."/>
            <person name="Ioannidis P."/>
            <person name="Waterhouse R.M."/>
            <person name="Zdobnov E.M."/>
            <person name="James P.J."/>
            <person name="Bagnall N.H."/>
            <person name="Kotze A.C."/>
            <person name="Gibbs R.A."/>
            <person name="Richards S."/>
            <person name="Batterham P."/>
            <person name="Gasser R.B."/>
        </authorList>
    </citation>
    <scope>NUCLEOTIDE SEQUENCE [LARGE SCALE GENOMIC DNA]</scope>
    <source>
        <strain evidence="2 3">LS</strain>
        <tissue evidence="2">Full body</tissue>
    </source>
</reference>
<accession>A0A0L0BQN9</accession>
<evidence type="ECO:0000313" key="3">
    <source>
        <dbReference type="Proteomes" id="UP000037069"/>
    </source>
</evidence>
<protein>
    <submittedName>
        <fullName evidence="2">Uncharacterized protein</fullName>
    </submittedName>
</protein>
<organism evidence="2 3">
    <name type="scientific">Lucilia cuprina</name>
    <name type="common">Green bottle fly</name>
    <name type="synonym">Australian sheep blowfly</name>
    <dbReference type="NCBI Taxonomy" id="7375"/>
    <lineage>
        <taxon>Eukaryota</taxon>
        <taxon>Metazoa</taxon>
        <taxon>Ecdysozoa</taxon>
        <taxon>Arthropoda</taxon>
        <taxon>Hexapoda</taxon>
        <taxon>Insecta</taxon>
        <taxon>Pterygota</taxon>
        <taxon>Neoptera</taxon>
        <taxon>Endopterygota</taxon>
        <taxon>Diptera</taxon>
        <taxon>Brachycera</taxon>
        <taxon>Muscomorpha</taxon>
        <taxon>Oestroidea</taxon>
        <taxon>Calliphoridae</taxon>
        <taxon>Luciliinae</taxon>
        <taxon>Lucilia</taxon>
    </lineage>
</organism>
<sequence>MLKVLLATDISLLCPQGAFDKTIQVISVVWFAELKRSSDALIDKIARVLGQRARILDRKFHKSKFPSVCKIHNGAVHFDTSSGVYVLSFLGTEPLSQKLDIKVHQCWNNLKKGRPDCPPSVPMASVYPLTSHVSSSTRNSEQNTTTEVSSLASMANNASSLQHVIGKNIEVKEKDILGESSKQP</sequence>
<name>A0A0L0BQN9_LUCCU</name>
<comment type="caution">
    <text evidence="2">The sequence shown here is derived from an EMBL/GenBank/DDBJ whole genome shotgun (WGS) entry which is preliminary data.</text>
</comment>
<dbReference type="AlphaFoldDB" id="A0A0L0BQN9"/>
<evidence type="ECO:0000256" key="1">
    <source>
        <dbReference type="SAM" id="MobiDB-lite"/>
    </source>
</evidence>
<dbReference type="Proteomes" id="UP000037069">
    <property type="component" value="Unassembled WGS sequence"/>
</dbReference>
<dbReference type="EMBL" id="JRES01001516">
    <property type="protein sequence ID" value="KNC22331.1"/>
    <property type="molecule type" value="Genomic_DNA"/>
</dbReference>
<feature type="compositionally biased region" description="Polar residues" evidence="1">
    <location>
        <begin position="132"/>
        <end position="148"/>
    </location>
</feature>
<proteinExistence type="predicted"/>
<keyword evidence="3" id="KW-1185">Reference proteome</keyword>